<dbReference type="AlphaFoldDB" id="A0A1Y6BXU1"/>
<gene>
    <name evidence="2" type="ORF">SAMN05428998_10926</name>
</gene>
<dbReference type="Pfam" id="PF07386">
    <property type="entry name" value="DUF1499"/>
    <property type="match status" value="1"/>
</dbReference>
<accession>A0A1Y6BXU1</accession>
<keyword evidence="1" id="KW-1133">Transmembrane helix</keyword>
<organism evidence="2 3">
    <name type="scientific">Tistlia consotensis USBA 355</name>
    <dbReference type="NCBI Taxonomy" id="560819"/>
    <lineage>
        <taxon>Bacteria</taxon>
        <taxon>Pseudomonadati</taxon>
        <taxon>Pseudomonadota</taxon>
        <taxon>Alphaproteobacteria</taxon>
        <taxon>Rhodospirillales</taxon>
        <taxon>Rhodovibrionaceae</taxon>
        <taxon>Tistlia</taxon>
    </lineage>
</organism>
<keyword evidence="3" id="KW-1185">Reference proteome</keyword>
<evidence type="ECO:0000313" key="3">
    <source>
        <dbReference type="Proteomes" id="UP000192917"/>
    </source>
</evidence>
<sequence length="237" mass="25708">MALLGFICGLGAIAALAASAVGYRLAWWPVTTALSLAEYGAYAAALGVALSLVGLISASRRCVRRGVPLGLLGFVAAVPVLAMAVRWEYATRHYPPINDISTDTDDPPIFWDMPNPSEYPGGRAAELQHVAYPDLGTLLLSITRERAFTLAREIAQDNGWEIVAEAPDEGRIEAVATSPIYGFKDEVVIRIESAEGKAEVDLRSRSRLGRIDRGVNAARIRDFCAQLRERASEDRQP</sequence>
<name>A0A1Y6BXU1_9PROT</name>
<dbReference type="STRING" id="560819.SAMN05428998_10926"/>
<keyword evidence="1" id="KW-0812">Transmembrane</keyword>
<proteinExistence type="predicted"/>
<feature type="transmembrane region" description="Helical" evidence="1">
    <location>
        <begin position="66"/>
        <end position="87"/>
    </location>
</feature>
<evidence type="ECO:0008006" key="4">
    <source>
        <dbReference type="Google" id="ProtNLM"/>
    </source>
</evidence>
<keyword evidence="1" id="KW-0472">Membrane</keyword>
<protein>
    <recommendedName>
        <fullName evidence="4">DUF1499 domain-containing protein</fullName>
    </recommendedName>
</protein>
<feature type="transmembrane region" description="Helical" evidence="1">
    <location>
        <begin position="41"/>
        <end position="59"/>
    </location>
</feature>
<dbReference type="InterPro" id="IPR010865">
    <property type="entry name" value="DUF1499"/>
</dbReference>
<dbReference type="Proteomes" id="UP000192917">
    <property type="component" value="Unassembled WGS sequence"/>
</dbReference>
<evidence type="ECO:0000256" key="1">
    <source>
        <dbReference type="SAM" id="Phobius"/>
    </source>
</evidence>
<evidence type="ECO:0000313" key="2">
    <source>
        <dbReference type="EMBL" id="SMF26676.1"/>
    </source>
</evidence>
<dbReference type="EMBL" id="FWZX01000009">
    <property type="protein sequence ID" value="SMF26676.1"/>
    <property type="molecule type" value="Genomic_DNA"/>
</dbReference>
<reference evidence="2 3" key="1">
    <citation type="submission" date="2017-04" db="EMBL/GenBank/DDBJ databases">
        <authorList>
            <person name="Afonso C.L."/>
            <person name="Miller P.J."/>
            <person name="Scott M.A."/>
            <person name="Spackman E."/>
            <person name="Goraichik I."/>
            <person name="Dimitrov K.M."/>
            <person name="Suarez D.L."/>
            <person name="Swayne D.E."/>
        </authorList>
    </citation>
    <scope>NUCLEOTIDE SEQUENCE [LARGE SCALE GENOMIC DNA]</scope>
    <source>
        <strain evidence="2 3">USBA 355</strain>
    </source>
</reference>